<proteinExistence type="predicted"/>
<sequence length="66" mass="7764">MKTASLPCGYQDVQQDLISEYKISHILHKEISPPLCEFSDVRVHFHDFYRVRQSVMNQKALHVHLV</sequence>
<protein>
    <submittedName>
        <fullName evidence="1">Uncharacterized protein</fullName>
    </submittedName>
</protein>
<dbReference type="Proteomes" id="UP000824782">
    <property type="component" value="Unassembled WGS sequence"/>
</dbReference>
<keyword evidence="2" id="KW-1185">Reference proteome</keyword>
<comment type="caution">
    <text evidence="1">The sequence shown here is derived from an EMBL/GenBank/DDBJ whole genome shotgun (WGS) entry which is preliminary data.</text>
</comment>
<gene>
    <name evidence="1" type="ORF">GDO81_019801</name>
</gene>
<accession>A0AAV6YYU1</accession>
<reference evidence="1" key="1">
    <citation type="thesis" date="2020" institute="ProQuest LLC" country="789 East Eisenhower Parkway, Ann Arbor, MI, USA">
        <title>Comparative Genomics and Chromosome Evolution.</title>
        <authorList>
            <person name="Mudd A.B."/>
        </authorList>
    </citation>
    <scope>NUCLEOTIDE SEQUENCE</scope>
    <source>
        <strain evidence="1">237g6f4</strain>
        <tissue evidence="1">Blood</tissue>
    </source>
</reference>
<evidence type="ECO:0000313" key="1">
    <source>
        <dbReference type="EMBL" id="KAG8540135.1"/>
    </source>
</evidence>
<evidence type="ECO:0000313" key="2">
    <source>
        <dbReference type="Proteomes" id="UP000824782"/>
    </source>
</evidence>
<dbReference type="EMBL" id="WNYA01011461">
    <property type="protein sequence ID" value="KAG8540134.1"/>
    <property type="molecule type" value="Genomic_DNA"/>
</dbReference>
<dbReference type="EMBL" id="WNYA01011461">
    <property type="protein sequence ID" value="KAG8540135.1"/>
    <property type="molecule type" value="Genomic_DNA"/>
</dbReference>
<dbReference type="AlphaFoldDB" id="A0AAV6YYU1"/>
<name>A0AAV6YYU1_ENGPU</name>
<organism evidence="1 2">
    <name type="scientific">Engystomops pustulosus</name>
    <name type="common">Tungara frog</name>
    <name type="synonym">Physalaemus pustulosus</name>
    <dbReference type="NCBI Taxonomy" id="76066"/>
    <lineage>
        <taxon>Eukaryota</taxon>
        <taxon>Metazoa</taxon>
        <taxon>Chordata</taxon>
        <taxon>Craniata</taxon>
        <taxon>Vertebrata</taxon>
        <taxon>Euteleostomi</taxon>
        <taxon>Amphibia</taxon>
        <taxon>Batrachia</taxon>
        <taxon>Anura</taxon>
        <taxon>Neobatrachia</taxon>
        <taxon>Hyloidea</taxon>
        <taxon>Leptodactylidae</taxon>
        <taxon>Leiuperinae</taxon>
        <taxon>Engystomops</taxon>
    </lineage>
</organism>